<organism evidence="4 5">
    <name type="scientific">Actinomadura syzygii</name>
    <dbReference type="NCBI Taxonomy" id="1427538"/>
    <lineage>
        <taxon>Bacteria</taxon>
        <taxon>Bacillati</taxon>
        <taxon>Actinomycetota</taxon>
        <taxon>Actinomycetes</taxon>
        <taxon>Streptosporangiales</taxon>
        <taxon>Thermomonosporaceae</taxon>
        <taxon>Actinomadura</taxon>
    </lineage>
</organism>
<keyword evidence="1" id="KW-0479">Metal-binding</keyword>
<dbReference type="OrthoDB" id="7055905at2"/>
<dbReference type="Gene3D" id="3.30.70.360">
    <property type="match status" value="1"/>
</dbReference>
<dbReference type="GO" id="GO:0046872">
    <property type="term" value="F:metal ion binding"/>
    <property type="evidence" value="ECO:0007669"/>
    <property type="project" value="UniProtKB-KW"/>
</dbReference>
<evidence type="ECO:0000259" key="3">
    <source>
        <dbReference type="Pfam" id="PF07687"/>
    </source>
</evidence>
<gene>
    <name evidence="4" type="ORF">FXF65_37765</name>
</gene>
<dbReference type="InterPro" id="IPR011650">
    <property type="entry name" value="Peptidase_M20_dimer"/>
</dbReference>
<proteinExistence type="predicted"/>
<dbReference type="GO" id="GO:0016787">
    <property type="term" value="F:hydrolase activity"/>
    <property type="evidence" value="ECO:0007669"/>
    <property type="project" value="UniProtKB-KW"/>
</dbReference>
<name>A0A5D0TSD3_9ACTN</name>
<dbReference type="SUPFAM" id="SSF55031">
    <property type="entry name" value="Bacterial exopeptidase dimerisation domain"/>
    <property type="match status" value="1"/>
</dbReference>
<dbReference type="Proteomes" id="UP000322634">
    <property type="component" value="Unassembled WGS sequence"/>
</dbReference>
<reference evidence="4 5" key="1">
    <citation type="submission" date="2019-08" db="EMBL/GenBank/DDBJ databases">
        <title>Actinomadura sp. nov. CYP1-5 isolated from mountain soil.</title>
        <authorList>
            <person name="Songsumanus A."/>
            <person name="Kuncharoen N."/>
            <person name="Kudo T."/>
            <person name="Yuki M."/>
            <person name="Igarashi Y."/>
            <person name="Tanasupawat S."/>
        </authorList>
    </citation>
    <scope>NUCLEOTIDE SEQUENCE [LARGE SCALE GENOMIC DNA]</scope>
    <source>
        <strain evidence="4 5">GKU157</strain>
    </source>
</reference>
<dbReference type="AlphaFoldDB" id="A0A5D0TSD3"/>
<evidence type="ECO:0000256" key="1">
    <source>
        <dbReference type="ARBA" id="ARBA00022723"/>
    </source>
</evidence>
<protein>
    <submittedName>
        <fullName evidence="4">M20 family metallopeptidase</fullName>
    </submittedName>
</protein>
<comment type="caution">
    <text evidence="4">The sequence shown here is derived from an EMBL/GenBank/DDBJ whole genome shotgun (WGS) entry which is preliminary data.</text>
</comment>
<dbReference type="Gene3D" id="3.40.630.10">
    <property type="entry name" value="Zn peptidases"/>
    <property type="match status" value="2"/>
</dbReference>
<dbReference type="InterPro" id="IPR036264">
    <property type="entry name" value="Bact_exopeptidase_dim_dom"/>
</dbReference>
<dbReference type="Pfam" id="PF07687">
    <property type="entry name" value="M20_dimer"/>
    <property type="match status" value="1"/>
</dbReference>
<keyword evidence="5" id="KW-1185">Reference proteome</keyword>
<feature type="domain" description="Peptidase M20 dimerisation" evidence="3">
    <location>
        <begin position="146"/>
        <end position="232"/>
    </location>
</feature>
<dbReference type="InterPro" id="IPR002933">
    <property type="entry name" value="Peptidase_M20"/>
</dbReference>
<sequence>MESWLADHDLPYRRLNGPEQTPVALVSEIVGDRPGPRYVLDACLDTAPFGDETAWTFPPTSAEITDGWMHGRGSADSKVGAATFAHLAARLHVAGGFAGSLVLLFDVDEHSGGFGGAKSYFDGPDAPAHVEGVMIGYPGAEHVIVGGRGVLRAHVHVRGIAGHSGGSKTVPSAIAKAADLVTALHAAQLPATGGGDFPLPGKVTVTAINGGEGFSAVADLCVLNVDLRLTPSFPDQMAAGLLQAQTSTVDRSWPGTPATRIEISTRWPQYALPASSPLRTALLDAARAVGLAPTAKVAGPSNIGNYLAGLGIPATAGFGVDYLALHGTDERIRLDTIPQIQAAYHQALLALLT</sequence>
<evidence type="ECO:0000256" key="2">
    <source>
        <dbReference type="ARBA" id="ARBA00022801"/>
    </source>
</evidence>
<dbReference type="PANTHER" id="PTHR43808">
    <property type="entry name" value="ACETYLORNITHINE DEACETYLASE"/>
    <property type="match status" value="1"/>
</dbReference>
<dbReference type="EMBL" id="VSFF01000016">
    <property type="protein sequence ID" value="TYC08747.1"/>
    <property type="molecule type" value="Genomic_DNA"/>
</dbReference>
<dbReference type="SUPFAM" id="SSF53187">
    <property type="entry name" value="Zn-dependent exopeptidases"/>
    <property type="match status" value="1"/>
</dbReference>
<evidence type="ECO:0000313" key="5">
    <source>
        <dbReference type="Proteomes" id="UP000322634"/>
    </source>
</evidence>
<accession>A0A5D0TSD3</accession>
<dbReference type="InterPro" id="IPR050072">
    <property type="entry name" value="Peptidase_M20A"/>
</dbReference>
<dbReference type="Pfam" id="PF01546">
    <property type="entry name" value="Peptidase_M20"/>
    <property type="match status" value="1"/>
</dbReference>
<keyword evidence="2" id="KW-0378">Hydrolase</keyword>
<evidence type="ECO:0000313" key="4">
    <source>
        <dbReference type="EMBL" id="TYC08747.1"/>
    </source>
</evidence>